<name>A0AAN9QFC2_PHACN</name>
<evidence type="ECO:0000313" key="2">
    <source>
        <dbReference type="Proteomes" id="UP001374584"/>
    </source>
</evidence>
<sequence>MGKLNDEDVAALLRLRTNTLETTGPYGATPLRSEAIPARTNWVFALTSKDNIRMFFVELTGFSSDSGNRKVNRHPSAGVNPRMRYWKEAGMLPLFLKPTGSTGFTTRTGYRSRTEASAFETSTFGSAITPMLPKWTFIRCDVYRAINQRRYAGL</sequence>
<keyword evidence="2" id="KW-1185">Reference proteome</keyword>
<gene>
    <name evidence="1" type="ORF">VNO80_29932</name>
</gene>
<organism evidence="1 2">
    <name type="scientific">Phaseolus coccineus</name>
    <name type="common">Scarlet runner bean</name>
    <name type="synonym">Phaseolus multiflorus</name>
    <dbReference type="NCBI Taxonomy" id="3886"/>
    <lineage>
        <taxon>Eukaryota</taxon>
        <taxon>Viridiplantae</taxon>
        <taxon>Streptophyta</taxon>
        <taxon>Embryophyta</taxon>
        <taxon>Tracheophyta</taxon>
        <taxon>Spermatophyta</taxon>
        <taxon>Magnoliopsida</taxon>
        <taxon>eudicotyledons</taxon>
        <taxon>Gunneridae</taxon>
        <taxon>Pentapetalae</taxon>
        <taxon>rosids</taxon>
        <taxon>fabids</taxon>
        <taxon>Fabales</taxon>
        <taxon>Fabaceae</taxon>
        <taxon>Papilionoideae</taxon>
        <taxon>50 kb inversion clade</taxon>
        <taxon>NPAAA clade</taxon>
        <taxon>indigoferoid/millettioid clade</taxon>
        <taxon>Phaseoleae</taxon>
        <taxon>Phaseolus</taxon>
    </lineage>
</organism>
<accession>A0AAN9QFC2</accession>
<proteinExistence type="predicted"/>
<protein>
    <submittedName>
        <fullName evidence="1">Uncharacterized protein</fullName>
    </submittedName>
</protein>
<reference evidence="1 2" key="1">
    <citation type="submission" date="2024-01" db="EMBL/GenBank/DDBJ databases">
        <title>The genomes of 5 underutilized Papilionoideae crops provide insights into root nodulation and disease resistanc.</title>
        <authorList>
            <person name="Jiang F."/>
        </authorList>
    </citation>
    <scope>NUCLEOTIDE SEQUENCE [LARGE SCALE GENOMIC DNA]</scope>
    <source>
        <strain evidence="1">JINMINGXINNONG_FW02</strain>
        <tissue evidence="1">Leaves</tissue>
    </source>
</reference>
<evidence type="ECO:0000313" key="1">
    <source>
        <dbReference type="EMBL" id="KAK7333167.1"/>
    </source>
</evidence>
<comment type="caution">
    <text evidence="1">The sequence shown here is derived from an EMBL/GenBank/DDBJ whole genome shotgun (WGS) entry which is preliminary data.</text>
</comment>
<dbReference type="EMBL" id="JAYMYR010000011">
    <property type="protein sequence ID" value="KAK7333167.1"/>
    <property type="molecule type" value="Genomic_DNA"/>
</dbReference>
<dbReference type="Proteomes" id="UP001374584">
    <property type="component" value="Unassembled WGS sequence"/>
</dbReference>
<dbReference type="AlphaFoldDB" id="A0AAN9QFC2"/>